<evidence type="ECO:0000256" key="2">
    <source>
        <dbReference type="SAM" id="SignalP"/>
    </source>
</evidence>
<name>A0A2T0X0P7_9RHOB</name>
<feature type="signal peptide" evidence="2">
    <location>
        <begin position="1"/>
        <end position="20"/>
    </location>
</feature>
<dbReference type="AlphaFoldDB" id="A0A2T0X0P7"/>
<dbReference type="Pfam" id="PF05036">
    <property type="entry name" value="SPOR"/>
    <property type="match status" value="1"/>
</dbReference>
<evidence type="ECO:0000256" key="1">
    <source>
        <dbReference type="SAM" id="MobiDB-lite"/>
    </source>
</evidence>
<keyword evidence="5" id="KW-1185">Reference proteome</keyword>
<accession>A0A2T0X0P7</accession>
<sequence length="346" mass="35792">MKRLIAAATACLLASTAAFAQVPANYPPESFKGRQYVDSAGCAYIRAGVGDMTTWIPRMTRAREPVCGMTPTFGAPVTAKAAPAPTPAPAPVKAPDPAAPKVAAAAPKTTGRTTTKAPIKTIASAPARKVAPAPKAKKVQTVAAPRVVATQTVVAPKTVEPAPRTGVIVCPNASQSSNGYINQGDVRCGPQDLAATSVIGYKKADGTIVYEAPEGYVKVWKDGRLNPQRGPRTETGDAQTDQVWTRDTPRQLVDPALAPSVQVASVAGTPVKAQQIAGNYVQVGTFGVPTNAQRAAQSFAQANYPVRIIGTKKGMQVVIVGAPAGGNVQQTLTAARAAGFMDAFVR</sequence>
<feature type="domain" description="SPOR" evidence="3">
    <location>
        <begin position="273"/>
        <end position="346"/>
    </location>
</feature>
<evidence type="ECO:0000313" key="4">
    <source>
        <dbReference type="EMBL" id="PRY92510.1"/>
    </source>
</evidence>
<dbReference type="InterPro" id="IPR036680">
    <property type="entry name" value="SPOR-like_sf"/>
</dbReference>
<dbReference type="EMBL" id="PVTQ01000002">
    <property type="protein sequence ID" value="PRY92510.1"/>
    <property type="molecule type" value="Genomic_DNA"/>
</dbReference>
<feature type="chain" id="PRO_5015748494" evidence="2">
    <location>
        <begin position="21"/>
        <end position="346"/>
    </location>
</feature>
<feature type="compositionally biased region" description="Pro residues" evidence="1">
    <location>
        <begin position="84"/>
        <end position="98"/>
    </location>
</feature>
<dbReference type="GO" id="GO:0042834">
    <property type="term" value="F:peptidoglycan binding"/>
    <property type="evidence" value="ECO:0007669"/>
    <property type="project" value="InterPro"/>
</dbReference>
<gene>
    <name evidence="4" type="ORF">CLV74_102425</name>
</gene>
<protein>
    <submittedName>
        <fullName evidence="4">Sporulation related protein</fullName>
    </submittedName>
</protein>
<comment type="caution">
    <text evidence="4">The sequence shown here is derived from an EMBL/GenBank/DDBJ whole genome shotgun (WGS) entry which is preliminary data.</text>
</comment>
<evidence type="ECO:0000259" key="3">
    <source>
        <dbReference type="PROSITE" id="PS51724"/>
    </source>
</evidence>
<reference evidence="4 5" key="1">
    <citation type="submission" date="2018-03" db="EMBL/GenBank/DDBJ databases">
        <title>Genomic Encyclopedia of Archaeal and Bacterial Type Strains, Phase II (KMG-II): from individual species to whole genera.</title>
        <authorList>
            <person name="Goeker M."/>
        </authorList>
    </citation>
    <scope>NUCLEOTIDE SEQUENCE [LARGE SCALE GENOMIC DNA]</scope>
    <source>
        <strain evidence="4 5">DSM 100212</strain>
    </source>
</reference>
<dbReference type="PROSITE" id="PS51724">
    <property type="entry name" value="SPOR"/>
    <property type="match status" value="1"/>
</dbReference>
<dbReference type="Proteomes" id="UP000238392">
    <property type="component" value="Unassembled WGS sequence"/>
</dbReference>
<feature type="region of interest" description="Disordered" evidence="1">
    <location>
        <begin position="79"/>
        <end position="115"/>
    </location>
</feature>
<organism evidence="4 5">
    <name type="scientific">Donghicola tyrosinivorans</name>
    <dbReference type="NCBI Taxonomy" id="1652492"/>
    <lineage>
        <taxon>Bacteria</taxon>
        <taxon>Pseudomonadati</taxon>
        <taxon>Pseudomonadota</taxon>
        <taxon>Alphaproteobacteria</taxon>
        <taxon>Rhodobacterales</taxon>
        <taxon>Roseobacteraceae</taxon>
        <taxon>Donghicola</taxon>
    </lineage>
</organism>
<proteinExistence type="predicted"/>
<evidence type="ECO:0000313" key="5">
    <source>
        <dbReference type="Proteomes" id="UP000238392"/>
    </source>
</evidence>
<feature type="compositionally biased region" description="Low complexity" evidence="1">
    <location>
        <begin position="99"/>
        <end position="110"/>
    </location>
</feature>
<dbReference type="Gene3D" id="3.30.70.1070">
    <property type="entry name" value="Sporulation related repeat"/>
    <property type="match status" value="1"/>
</dbReference>
<keyword evidence="2" id="KW-0732">Signal</keyword>
<dbReference type="SUPFAM" id="SSF110997">
    <property type="entry name" value="Sporulation related repeat"/>
    <property type="match status" value="1"/>
</dbReference>
<dbReference type="InterPro" id="IPR007730">
    <property type="entry name" value="SPOR-like_dom"/>
</dbReference>